<evidence type="ECO:0000313" key="3">
    <source>
        <dbReference type="WBParaSite" id="ACRNAN_Path_1512.g5891.t1"/>
    </source>
</evidence>
<dbReference type="CDD" id="cd00037">
    <property type="entry name" value="CLECT"/>
    <property type="match status" value="1"/>
</dbReference>
<dbReference type="InterPro" id="IPR050111">
    <property type="entry name" value="C-type_lectin/snaclec_domain"/>
</dbReference>
<dbReference type="InterPro" id="IPR016187">
    <property type="entry name" value="CTDL_fold"/>
</dbReference>
<name>A0A914C1I6_9BILA</name>
<dbReference type="AlphaFoldDB" id="A0A914C1I6"/>
<dbReference type="WBParaSite" id="ACRNAN_Path_1512.g5891.t1">
    <property type="protein sequence ID" value="ACRNAN_Path_1512.g5891.t1"/>
    <property type="gene ID" value="ACRNAN_Path_1512.g5891"/>
</dbReference>
<dbReference type="Pfam" id="PF00059">
    <property type="entry name" value="Lectin_C"/>
    <property type="match status" value="1"/>
</dbReference>
<dbReference type="PROSITE" id="PS50041">
    <property type="entry name" value="C_TYPE_LECTIN_2"/>
    <property type="match status" value="1"/>
</dbReference>
<accession>A0A914C1I6</accession>
<keyword evidence="2" id="KW-1185">Reference proteome</keyword>
<feature type="domain" description="C-type lectin" evidence="1">
    <location>
        <begin position="1"/>
        <end position="97"/>
    </location>
</feature>
<dbReference type="SMART" id="SM00034">
    <property type="entry name" value="CLECT"/>
    <property type="match status" value="1"/>
</dbReference>
<organism evidence="2 3">
    <name type="scientific">Acrobeloides nanus</name>
    <dbReference type="NCBI Taxonomy" id="290746"/>
    <lineage>
        <taxon>Eukaryota</taxon>
        <taxon>Metazoa</taxon>
        <taxon>Ecdysozoa</taxon>
        <taxon>Nematoda</taxon>
        <taxon>Chromadorea</taxon>
        <taxon>Rhabditida</taxon>
        <taxon>Tylenchina</taxon>
        <taxon>Cephalobomorpha</taxon>
        <taxon>Cephaloboidea</taxon>
        <taxon>Cephalobidae</taxon>
        <taxon>Acrobeloides</taxon>
    </lineage>
</organism>
<dbReference type="InterPro" id="IPR001304">
    <property type="entry name" value="C-type_lectin-like"/>
</dbReference>
<sequence length="156" mass="17207">MSAQAYSVADERCLAAGGQLASIKNAFTGSLLTNTLQNMVCDLSTLMWLGGNRIVSAWHWSDGTPFTYTNWAPGQPGNGSCLVFQPLNGQWSALGCESNKQPYICEFAESPIHLHRKSLLAIPDGLILMRPIFVISFFITKIGQWLKLTADYLEHI</sequence>
<dbReference type="PANTHER" id="PTHR22803">
    <property type="entry name" value="MANNOSE, PHOSPHOLIPASE, LECTIN RECEPTOR RELATED"/>
    <property type="match status" value="1"/>
</dbReference>
<evidence type="ECO:0000313" key="2">
    <source>
        <dbReference type="Proteomes" id="UP000887540"/>
    </source>
</evidence>
<dbReference type="SUPFAM" id="SSF56436">
    <property type="entry name" value="C-type lectin-like"/>
    <property type="match status" value="1"/>
</dbReference>
<proteinExistence type="predicted"/>
<dbReference type="InterPro" id="IPR016186">
    <property type="entry name" value="C-type_lectin-like/link_sf"/>
</dbReference>
<dbReference type="Proteomes" id="UP000887540">
    <property type="component" value="Unplaced"/>
</dbReference>
<protein>
    <submittedName>
        <fullName evidence="3">C-type lectin domain-containing protein</fullName>
    </submittedName>
</protein>
<reference evidence="3" key="1">
    <citation type="submission" date="2022-11" db="UniProtKB">
        <authorList>
            <consortium name="WormBaseParasite"/>
        </authorList>
    </citation>
    <scope>IDENTIFICATION</scope>
</reference>
<dbReference type="Gene3D" id="3.10.100.10">
    <property type="entry name" value="Mannose-Binding Protein A, subunit A"/>
    <property type="match status" value="1"/>
</dbReference>
<evidence type="ECO:0000259" key="1">
    <source>
        <dbReference type="PROSITE" id="PS50041"/>
    </source>
</evidence>